<accession>A0ABN3KCG3</accession>
<sequence>MPFPWEVVVSSAGGAAASLLGVAVGAVLSSRTQRQHWSRDRQIDACKSIIAESTRCQLALRRKWKQNEPIDWTAWNEALASIWLVGPEIVIAAAYRMDELFWVEHGRIKDGEVTNEDVWAAARDAMEEARLEFINAVRDEILRAPGQLDNKPVARPLLPPRTQQSLAE</sequence>
<protein>
    <submittedName>
        <fullName evidence="2">Uncharacterized protein</fullName>
    </submittedName>
</protein>
<dbReference type="RefSeq" id="WP_344597746.1">
    <property type="nucleotide sequence ID" value="NZ_BAAARW010000043.1"/>
</dbReference>
<evidence type="ECO:0000313" key="2">
    <source>
        <dbReference type="EMBL" id="GAA2455795.1"/>
    </source>
</evidence>
<keyword evidence="3" id="KW-1185">Reference proteome</keyword>
<comment type="caution">
    <text evidence="2">The sequence shown here is derived from an EMBL/GenBank/DDBJ whole genome shotgun (WGS) entry which is preliminary data.</text>
</comment>
<name>A0ABN3KCG3_9ACTN</name>
<feature type="region of interest" description="Disordered" evidence="1">
    <location>
        <begin position="149"/>
        <end position="168"/>
    </location>
</feature>
<reference evidence="2 3" key="1">
    <citation type="journal article" date="2019" name="Int. J. Syst. Evol. Microbiol.">
        <title>The Global Catalogue of Microorganisms (GCM) 10K type strain sequencing project: providing services to taxonomists for standard genome sequencing and annotation.</title>
        <authorList>
            <consortium name="The Broad Institute Genomics Platform"/>
            <consortium name="The Broad Institute Genome Sequencing Center for Infectious Disease"/>
            <person name="Wu L."/>
            <person name="Ma J."/>
        </authorList>
    </citation>
    <scope>NUCLEOTIDE SEQUENCE [LARGE SCALE GENOMIC DNA]</scope>
    <source>
        <strain evidence="2 3">JCM 3325</strain>
    </source>
</reference>
<gene>
    <name evidence="2" type="ORF">GCM10010191_88840</name>
</gene>
<organism evidence="2 3">
    <name type="scientific">Actinomadura vinacea</name>
    <dbReference type="NCBI Taxonomy" id="115336"/>
    <lineage>
        <taxon>Bacteria</taxon>
        <taxon>Bacillati</taxon>
        <taxon>Actinomycetota</taxon>
        <taxon>Actinomycetes</taxon>
        <taxon>Streptosporangiales</taxon>
        <taxon>Thermomonosporaceae</taxon>
        <taxon>Actinomadura</taxon>
    </lineage>
</organism>
<proteinExistence type="predicted"/>
<evidence type="ECO:0000313" key="3">
    <source>
        <dbReference type="Proteomes" id="UP001501231"/>
    </source>
</evidence>
<dbReference type="EMBL" id="BAAARW010000043">
    <property type="protein sequence ID" value="GAA2455795.1"/>
    <property type="molecule type" value="Genomic_DNA"/>
</dbReference>
<dbReference type="Proteomes" id="UP001501231">
    <property type="component" value="Unassembled WGS sequence"/>
</dbReference>
<evidence type="ECO:0000256" key="1">
    <source>
        <dbReference type="SAM" id="MobiDB-lite"/>
    </source>
</evidence>